<proteinExistence type="inferred from homology"/>
<protein>
    <recommendedName>
        <fullName evidence="10">DUF7705 domain-containing protein</fullName>
    </recommendedName>
</protein>
<name>A0ABD1PTU8_9LAMI</name>
<dbReference type="PROSITE" id="PS00755">
    <property type="entry name" value="SECY_1"/>
    <property type="match status" value="1"/>
</dbReference>
<evidence type="ECO:0000313" key="12">
    <source>
        <dbReference type="Proteomes" id="UP001604336"/>
    </source>
</evidence>
<feature type="transmembrane region" description="Helical" evidence="9">
    <location>
        <begin position="748"/>
        <end position="767"/>
    </location>
</feature>
<evidence type="ECO:0000259" key="10">
    <source>
        <dbReference type="Pfam" id="PF24804"/>
    </source>
</evidence>
<dbReference type="EMBL" id="JBFOLK010000013">
    <property type="protein sequence ID" value="KAL2467353.1"/>
    <property type="molecule type" value="Genomic_DNA"/>
</dbReference>
<feature type="transmembrane region" description="Helical" evidence="9">
    <location>
        <begin position="827"/>
        <end position="845"/>
    </location>
</feature>
<feature type="transmembrane region" description="Helical" evidence="9">
    <location>
        <begin position="501"/>
        <end position="523"/>
    </location>
</feature>
<reference evidence="12" key="1">
    <citation type="submission" date="2024-07" db="EMBL/GenBank/DDBJ databases">
        <title>Two chromosome-level genome assemblies of Korean endemic species Abeliophyllum distichum and Forsythia ovata (Oleaceae).</title>
        <authorList>
            <person name="Jang H."/>
        </authorList>
    </citation>
    <scope>NUCLEOTIDE SEQUENCE [LARGE SCALE GENOMIC DNA]</scope>
</reference>
<evidence type="ECO:0000256" key="6">
    <source>
        <dbReference type="ARBA" id="ARBA00022989"/>
    </source>
</evidence>
<dbReference type="GO" id="GO:0009535">
    <property type="term" value="C:chloroplast thylakoid membrane"/>
    <property type="evidence" value="ECO:0007669"/>
    <property type="project" value="UniProtKB-SubCell"/>
</dbReference>
<dbReference type="Gene3D" id="1.10.3370.10">
    <property type="entry name" value="SecY subunit domain"/>
    <property type="match status" value="2"/>
</dbReference>
<evidence type="ECO:0000256" key="8">
    <source>
        <dbReference type="ARBA" id="ARBA00023136"/>
    </source>
</evidence>
<dbReference type="InterPro" id="IPR030659">
    <property type="entry name" value="SecY_CS"/>
</dbReference>
<feature type="domain" description="DUF7705" evidence="10">
    <location>
        <begin position="39"/>
        <end position="503"/>
    </location>
</feature>
<organism evidence="11 12">
    <name type="scientific">Abeliophyllum distichum</name>
    <dbReference type="NCBI Taxonomy" id="126358"/>
    <lineage>
        <taxon>Eukaryota</taxon>
        <taxon>Viridiplantae</taxon>
        <taxon>Streptophyta</taxon>
        <taxon>Embryophyta</taxon>
        <taxon>Tracheophyta</taxon>
        <taxon>Spermatophyta</taxon>
        <taxon>Magnoliopsida</taxon>
        <taxon>eudicotyledons</taxon>
        <taxon>Gunneridae</taxon>
        <taxon>Pentapetalae</taxon>
        <taxon>asterids</taxon>
        <taxon>lamiids</taxon>
        <taxon>Lamiales</taxon>
        <taxon>Oleaceae</taxon>
        <taxon>Forsythieae</taxon>
        <taxon>Abeliophyllum</taxon>
    </lineage>
</organism>
<keyword evidence="5" id="KW-0653">Protein transport</keyword>
<dbReference type="SUPFAM" id="SSF103491">
    <property type="entry name" value="Preprotein translocase SecY subunit"/>
    <property type="match status" value="1"/>
</dbReference>
<accession>A0ABD1PTU8</accession>
<dbReference type="InterPro" id="IPR023201">
    <property type="entry name" value="SecY_dom_sf"/>
</dbReference>
<dbReference type="AlphaFoldDB" id="A0ABD1PTU8"/>
<dbReference type="PANTHER" id="PTHR33916:SF12">
    <property type="entry name" value="NEPROSIN DOMAIN-CONTAINING PROTEIN"/>
    <property type="match status" value="1"/>
</dbReference>
<dbReference type="Pfam" id="PF00344">
    <property type="entry name" value="SecY"/>
    <property type="match status" value="1"/>
</dbReference>
<evidence type="ECO:0000256" key="4">
    <source>
        <dbReference type="ARBA" id="ARBA00022692"/>
    </source>
</evidence>
<keyword evidence="8 9" id="KW-0472">Membrane</keyword>
<evidence type="ECO:0000256" key="2">
    <source>
        <dbReference type="ARBA" id="ARBA00005751"/>
    </source>
</evidence>
<evidence type="ECO:0000256" key="3">
    <source>
        <dbReference type="ARBA" id="ARBA00022448"/>
    </source>
</evidence>
<evidence type="ECO:0000313" key="11">
    <source>
        <dbReference type="EMBL" id="KAL2467353.1"/>
    </source>
</evidence>
<dbReference type="GO" id="GO:0015031">
    <property type="term" value="P:protein transport"/>
    <property type="evidence" value="ECO:0007669"/>
    <property type="project" value="UniProtKB-KW"/>
</dbReference>
<keyword evidence="7" id="KW-0811">Translocation</keyword>
<feature type="transmembrane region" description="Helical" evidence="9">
    <location>
        <begin position="579"/>
        <end position="600"/>
    </location>
</feature>
<comment type="subcellular location">
    <subcellularLocation>
        <location evidence="1">Plastid</location>
        <location evidence="1">Chloroplast thylakoid membrane</location>
        <topology evidence="1">Multi-pass membrane protein</topology>
    </subcellularLocation>
</comment>
<evidence type="ECO:0000256" key="5">
    <source>
        <dbReference type="ARBA" id="ARBA00022927"/>
    </source>
</evidence>
<dbReference type="Proteomes" id="UP001604336">
    <property type="component" value="Unassembled WGS sequence"/>
</dbReference>
<comment type="caution">
    <text evidence="11">The sequence shown here is derived from an EMBL/GenBank/DDBJ whole genome shotgun (WGS) entry which is preliminary data.</text>
</comment>
<evidence type="ECO:0000256" key="1">
    <source>
        <dbReference type="ARBA" id="ARBA00004454"/>
    </source>
</evidence>
<dbReference type="PANTHER" id="PTHR33916">
    <property type="entry name" value="EXPANSIN-LIKE EG45 DOMAIN-CONTAINING PROTEIN"/>
    <property type="match status" value="1"/>
</dbReference>
<evidence type="ECO:0000256" key="7">
    <source>
        <dbReference type="ARBA" id="ARBA00023010"/>
    </source>
</evidence>
<keyword evidence="12" id="KW-1185">Reference proteome</keyword>
<dbReference type="InterPro" id="IPR056122">
    <property type="entry name" value="DUF7705"/>
</dbReference>
<dbReference type="Pfam" id="PF24804">
    <property type="entry name" value="DUF7705"/>
    <property type="match status" value="1"/>
</dbReference>
<dbReference type="InterPro" id="IPR002208">
    <property type="entry name" value="SecY/SEC61-alpha"/>
</dbReference>
<evidence type="ECO:0000256" key="9">
    <source>
        <dbReference type="SAM" id="Phobius"/>
    </source>
</evidence>
<keyword evidence="3" id="KW-0813">Transport</keyword>
<comment type="similarity">
    <text evidence="2">Belongs to the SecY/SEC61-alpha family.</text>
</comment>
<sequence length="861" mass="96214">MLDFSMARRQVLNCALQALFVAMASLFGVICASSENEYISAVGDPGMRRDGLRLAIEAWNQCNEVGEEAPNMGSPRAADCFDIYKASPQQGENQCSLCNSMPFMLVHRVTEEENRLGVGQPFLGGQQDAFNNVDLYAAEKEVYLGNKCQVEDIPNPWQFWMIMLKNGNMDTYAAKCPNNGLKVGPYGPDSRFPCFGVGCMNQPLIYHNYTTLRGPSQATLKGAFYGSWDLNTKSSDETNGNISYYSVTWEKELGKGSWIFHHVLRTSVKYPWLMLYFRADATTGFSGGYHYSTRGMLKIIPESPNFKVKFSLNVIRGGGSSSQFYLLDIGSCWKNNGQPCNGDVTSDVTRYNEMILNPETPSWCKPNDVKLCPPYHTFPNGSRVHRDDIARFPYEAYHLYCSPGNAQFSEKPNIVCDPYSNPQPQEILQILPHPVWGDYGYPTKKGVGWIGDPRTWELDVGRLSQSLYFYQDPGTPPARRQWASVDLGTEIYKDPNQVAEWTYAASFLFMAYTLQLVWTPFYWMRVIMASHQGTVMELGITPIVTAGLAMQLLTGLKFIQVDNNVGEDRLLLNSAQKLLAILIALGEATAYVCSGMYGSVKYELLQKGYGLGSGISFFIATTICESIIWKAFSPTTIDTGRGAEFEVSSISKVSGFFCLCARNAPEEDKTLTQLSYFTHQTCLSFFSQHSALVSNLYFISQLAHGRYSGNFLVNLFGKWKESIPVGGLFYYVTAPSSLADMAIDPIRALLYIAFMLSICAWFSKTWIDISGSSAKDVAKQLKEQQLVMPGHRDSNLEQELNRYIPISAQFGGMCIDALTVLADFMEAIGSGTGILLAITIIYQYFQTFEKEKYSELGFFGL</sequence>
<gene>
    <name evidence="11" type="ORF">Adt_43204</name>
</gene>
<keyword evidence="6 9" id="KW-1133">Transmembrane helix</keyword>
<keyword evidence="4 9" id="KW-0812">Transmembrane</keyword>